<keyword evidence="3" id="KW-1185">Reference proteome</keyword>
<accession>A0A2N1JGJ9</accession>
<dbReference type="EMBL" id="KZ454987">
    <property type="protein sequence ID" value="PKI85658.1"/>
    <property type="molecule type" value="Genomic_DNA"/>
</dbReference>
<reference evidence="2 3" key="1">
    <citation type="submission" date="2017-10" db="EMBL/GenBank/DDBJ databases">
        <title>A novel species of cold-tolerant Malassezia isolated from bats.</title>
        <authorList>
            <person name="Lorch J.M."/>
            <person name="Palmer J.M."/>
            <person name="Vanderwolf K.J."/>
            <person name="Schmidt K.Z."/>
            <person name="Verant M.L."/>
            <person name="Weller T.J."/>
            <person name="Blehert D.S."/>
        </authorList>
    </citation>
    <scope>NUCLEOTIDE SEQUENCE [LARGE SCALE GENOMIC DNA]</scope>
    <source>
        <strain evidence="2 3">NWHC:44797-103</strain>
    </source>
</reference>
<dbReference type="Pfam" id="PF24845">
    <property type="entry name" value="DUF7721"/>
    <property type="match status" value="1"/>
</dbReference>
<gene>
    <name evidence="2" type="ORF">MVES_000272</name>
</gene>
<feature type="domain" description="DUF7721" evidence="1">
    <location>
        <begin position="33"/>
        <end position="109"/>
    </location>
</feature>
<dbReference type="OrthoDB" id="2290255at2759"/>
<evidence type="ECO:0000313" key="3">
    <source>
        <dbReference type="Proteomes" id="UP000232875"/>
    </source>
</evidence>
<dbReference type="AlphaFoldDB" id="A0A2N1JGJ9"/>
<dbReference type="InterPro" id="IPR056138">
    <property type="entry name" value="DUF7721"/>
</dbReference>
<organism evidence="2 3">
    <name type="scientific">Malassezia vespertilionis</name>
    <dbReference type="NCBI Taxonomy" id="2020962"/>
    <lineage>
        <taxon>Eukaryota</taxon>
        <taxon>Fungi</taxon>
        <taxon>Dikarya</taxon>
        <taxon>Basidiomycota</taxon>
        <taxon>Ustilaginomycotina</taxon>
        <taxon>Malasseziomycetes</taxon>
        <taxon>Malasseziales</taxon>
        <taxon>Malasseziaceae</taxon>
        <taxon>Malassezia</taxon>
    </lineage>
</organism>
<evidence type="ECO:0000259" key="1">
    <source>
        <dbReference type="Pfam" id="PF24845"/>
    </source>
</evidence>
<sequence length="175" mass="18421">MENFVNMGKEYLSGQQGQQGGGSLFNLQNVIGHATEHDQQQGAQANSGLFATVANTLHQKQASGNMDQNVDEGMLKNIFNKVSGTGTGTDEEVGQASAVDAFRKHLTGGNQNQASLDSILGKAMSQAGAAAAKSGGNQQNAMDHASQTVMKLAMKHKLNSMMGKSDYSEIMSLLT</sequence>
<protein>
    <recommendedName>
        <fullName evidence="1">DUF7721 domain-containing protein</fullName>
    </recommendedName>
</protein>
<dbReference type="Proteomes" id="UP000232875">
    <property type="component" value="Unassembled WGS sequence"/>
</dbReference>
<proteinExistence type="predicted"/>
<dbReference type="STRING" id="2020962.A0A2N1JGJ9"/>
<evidence type="ECO:0000313" key="2">
    <source>
        <dbReference type="EMBL" id="PKI85658.1"/>
    </source>
</evidence>
<name>A0A2N1JGJ9_9BASI</name>